<gene>
    <name evidence="2" type="ORF">V4F39_13200</name>
</gene>
<name>A0AAW9QER3_9BURK</name>
<dbReference type="EMBL" id="JAZIBG010000028">
    <property type="protein sequence ID" value="MEF7614873.1"/>
    <property type="molecule type" value="Genomic_DNA"/>
</dbReference>
<proteinExistence type="inferred from homology"/>
<dbReference type="InterPro" id="IPR035959">
    <property type="entry name" value="RutC-like_sf"/>
</dbReference>
<dbReference type="PANTHER" id="PTHR11803">
    <property type="entry name" value="2-IMINOBUTANOATE/2-IMINOPROPANOATE DEAMINASE RIDA"/>
    <property type="match status" value="1"/>
</dbReference>
<dbReference type="PANTHER" id="PTHR11803:SF58">
    <property type="entry name" value="PROTEIN HMF1-RELATED"/>
    <property type="match status" value="1"/>
</dbReference>
<dbReference type="Gene3D" id="3.30.1330.40">
    <property type="entry name" value="RutC-like"/>
    <property type="match status" value="1"/>
</dbReference>
<dbReference type="EC" id="3.5.-.-" evidence="2"/>
<evidence type="ECO:0000313" key="3">
    <source>
        <dbReference type="Proteomes" id="UP001336250"/>
    </source>
</evidence>
<reference evidence="2 3" key="1">
    <citation type="submission" date="2024-02" db="EMBL/GenBank/DDBJ databases">
        <title>Genome sequence of Aquincola sp. MAHUQ-54.</title>
        <authorList>
            <person name="Huq M.A."/>
        </authorList>
    </citation>
    <scope>NUCLEOTIDE SEQUENCE [LARGE SCALE GENOMIC DNA]</scope>
    <source>
        <strain evidence="2 3">MAHUQ-54</strain>
    </source>
</reference>
<dbReference type="InterPro" id="IPR006175">
    <property type="entry name" value="YjgF/YER057c/UK114"/>
</dbReference>
<dbReference type="Proteomes" id="UP001336250">
    <property type="component" value="Unassembled WGS sequence"/>
</dbReference>
<dbReference type="SUPFAM" id="SSF55298">
    <property type="entry name" value="YjgF-like"/>
    <property type="match status" value="1"/>
</dbReference>
<evidence type="ECO:0000313" key="2">
    <source>
        <dbReference type="EMBL" id="MEF7614873.1"/>
    </source>
</evidence>
<dbReference type="GO" id="GO:0019239">
    <property type="term" value="F:deaminase activity"/>
    <property type="evidence" value="ECO:0007669"/>
    <property type="project" value="TreeGrafter"/>
</dbReference>
<accession>A0AAW9QER3</accession>
<dbReference type="GO" id="GO:0005829">
    <property type="term" value="C:cytosol"/>
    <property type="evidence" value="ECO:0007669"/>
    <property type="project" value="TreeGrafter"/>
</dbReference>
<comment type="caution">
    <text evidence="2">The sequence shown here is derived from an EMBL/GenBank/DDBJ whole genome shotgun (WGS) entry which is preliminary data.</text>
</comment>
<evidence type="ECO:0000256" key="1">
    <source>
        <dbReference type="ARBA" id="ARBA00010552"/>
    </source>
</evidence>
<keyword evidence="3" id="KW-1185">Reference proteome</keyword>
<dbReference type="Pfam" id="PF01042">
    <property type="entry name" value="Ribonuc_L-PSP"/>
    <property type="match status" value="1"/>
</dbReference>
<organism evidence="2 3">
    <name type="scientific">Aquincola agrisoli</name>
    <dbReference type="NCBI Taxonomy" id="3119538"/>
    <lineage>
        <taxon>Bacteria</taxon>
        <taxon>Pseudomonadati</taxon>
        <taxon>Pseudomonadota</taxon>
        <taxon>Betaproteobacteria</taxon>
        <taxon>Burkholderiales</taxon>
        <taxon>Sphaerotilaceae</taxon>
        <taxon>Aquincola</taxon>
    </lineage>
</organism>
<comment type="similarity">
    <text evidence="1">Belongs to the RutC family.</text>
</comment>
<dbReference type="RefSeq" id="WP_332289950.1">
    <property type="nucleotide sequence ID" value="NZ_JAZIBG010000028.1"/>
</dbReference>
<sequence>MTTIATMPTSVQKVVCEAVPDLGHATWSNALVVGQEVVLSGQTGHPATRAAAEAGQPLDAYAQAMVVLRKIQSLLEAAGGGVHNIVKLVVYVTDIADKDAVGRARRDFFAAAQPGAPYPASTLVGVSALVFPELRVEIDAVARLDVDLRQAA</sequence>
<dbReference type="CDD" id="cd00448">
    <property type="entry name" value="YjgF_YER057c_UK114_family"/>
    <property type="match status" value="1"/>
</dbReference>
<keyword evidence="2" id="KW-0378">Hydrolase</keyword>
<protein>
    <submittedName>
        <fullName evidence="2">RidA family protein</fullName>
        <ecNumber evidence="2">3.5.-.-</ecNumber>
    </submittedName>
</protein>
<dbReference type="AlphaFoldDB" id="A0AAW9QER3"/>